<dbReference type="Proteomes" id="UP000007030">
    <property type="component" value="Chromosome"/>
</dbReference>
<sequence>MSWVWYVTLFFIGSLVVGYVLYVALSPRSVAVEGENVDLRFIGFVLALIILAAFTISAMLILGKIDEIAPPL</sequence>
<keyword evidence="1" id="KW-0472">Membrane</keyword>
<dbReference type="HOGENOM" id="CLU_199021_0_0_0"/>
<gene>
    <name evidence="3" type="ordered locus">Marky_0199</name>
</gene>
<evidence type="ECO:0000313" key="3">
    <source>
        <dbReference type="EMBL" id="AEB10960.1"/>
    </source>
</evidence>
<evidence type="ECO:0000313" key="4">
    <source>
        <dbReference type="Proteomes" id="UP000007030"/>
    </source>
</evidence>
<dbReference type="AlphaFoldDB" id="F2NNB9"/>
<dbReference type="CDD" id="cd12222">
    <property type="entry name" value="Caa3-IV"/>
    <property type="match status" value="1"/>
</dbReference>
<name>F2NNB9_MARHT</name>
<dbReference type="KEGG" id="mhd:Marky_0199"/>
<proteinExistence type="predicted"/>
<dbReference type="eggNOG" id="ENOG5033NFJ">
    <property type="taxonomic scope" value="Bacteria"/>
</dbReference>
<dbReference type="InterPro" id="IPR033793">
    <property type="entry name" value="Caa3-IV"/>
</dbReference>
<feature type="transmembrane region" description="Helical" evidence="1">
    <location>
        <begin position="6"/>
        <end position="25"/>
    </location>
</feature>
<evidence type="ECO:0000256" key="1">
    <source>
        <dbReference type="SAM" id="Phobius"/>
    </source>
</evidence>
<protein>
    <recommendedName>
        <fullName evidence="2">Cytochrome oxidase Caa3-type subunit IV domain-containing protein</fullName>
    </recommendedName>
</protein>
<evidence type="ECO:0000259" key="2">
    <source>
        <dbReference type="Pfam" id="PF20814"/>
    </source>
</evidence>
<feature type="domain" description="Cytochrome oxidase Caa3-type subunit IV" evidence="2">
    <location>
        <begin position="4"/>
        <end position="66"/>
    </location>
</feature>
<dbReference type="STRING" id="869210.Marky_0199"/>
<feature type="transmembrane region" description="Helical" evidence="1">
    <location>
        <begin position="37"/>
        <end position="62"/>
    </location>
</feature>
<dbReference type="Gene3D" id="6.10.280.110">
    <property type="match status" value="1"/>
</dbReference>
<dbReference type="RefSeq" id="WP_013703015.1">
    <property type="nucleotide sequence ID" value="NC_015387.1"/>
</dbReference>
<dbReference type="Pfam" id="PF20814">
    <property type="entry name" value="CAA3_Cox_suIV"/>
    <property type="match status" value="1"/>
</dbReference>
<dbReference type="InterPro" id="IPR038405">
    <property type="entry name" value="Caa3-IV_sf"/>
</dbReference>
<keyword evidence="1" id="KW-0812">Transmembrane</keyword>
<accession>F2NNB9</accession>
<keyword evidence="4" id="KW-1185">Reference proteome</keyword>
<reference evidence="3 4" key="1">
    <citation type="journal article" date="2012" name="Stand. Genomic Sci.">
        <title>Complete genome sequence of the aerobic, heterotroph Marinithermus hydrothermalis type strain (T1(T)) from a deep-sea hydrothermal vent chimney.</title>
        <authorList>
            <person name="Copeland A."/>
            <person name="Gu W."/>
            <person name="Yasawong M."/>
            <person name="Lapidus A."/>
            <person name="Lucas S."/>
            <person name="Deshpande S."/>
            <person name="Pagani I."/>
            <person name="Tapia R."/>
            <person name="Cheng J.F."/>
            <person name="Goodwin L.A."/>
            <person name="Pitluck S."/>
            <person name="Liolios K."/>
            <person name="Ivanova N."/>
            <person name="Mavromatis K."/>
            <person name="Mikhailova N."/>
            <person name="Pati A."/>
            <person name="Chen A."/>
            <person name="Palaniappan K."/>
            <person name="Land M."/>
            <person name="Pan C."/>
            <person name="Brambilla E.M."/>
            <person name="Rohde M."/>
            <person name="Tindall B.J."/>
            <person name="Sikorski J."/>
            <person name="Goker M."/>
            <person name="Detter J.C."/>
            <person name="Bristow J."/>
            <person name="Eisen J.A."/>
            <person name="Markowitz V."/>
            <person name="Hugenholtz P."/>
            <person name="Kyrpides N.C."/>
            <person name="Klenk H.P."/>
            <person name="Woyke T."/>
        </authorList>
    </citation>
    <scope>NUCLEOTIDE SEQUENCE [LARGE SCALE GENOMIC DNA]</scope>
    <source>
        <strain evidence="4">DSM 14884 / JCM 11576 / T1</strain>
    </source>
</reference>
<keyword evidence="1" id="KW-1133">Transmembrane helix</keyword>
<organism evidence="3 4">
    <name type="scientific">Marinithermus hydrothermalis (strain DSM 14884 / JCM 11576 / T1)</name>
    <dbReference type="NCBI Taxonomy" id="869210"/>
    <lineage>
        <taxon>Bacteria</taxon>
        <taxon>Thermotogati</taxon>
        <taxon>Deinococcota</taxon>
        <taxon>Deinococci</taxon>
        <taxon>Thermales</taxon>
        <taxon>Thermaceae</taxon>
        <taxon>Marinithermus</taxon>
    </lineage>
</organism>
<dbReference type="EMBL" id="CP002630">
    <property type="protein sequence ID" value="AEB10960.1"/>
    <property type="molecule type" value="Genomic_DNA"/>
</dbReference>